<reference evidence="1" key="1">
    <citation type="submission" date="2022-05" db="EMBL/GenBank/DDBJ databases">
        <title>Schlegelella sp. nov., isolated from mangrove soil.</title>
        <authorList>
            <person name="Liu Y."/>
            <person name="Ge X."/>
            <person name="Liu W."/>
        </authorList>
    </citation>
    <scope>NUCLEOTIDE SEQUENCE</scope>
    <source>
        <strain evidence="1">S2-27</strain>
    </source>
</reference>
<dbReference type="RefSeq" id="WP_251777226.1">
    <property type="nucleotide sequence ID" value="NZ_JAMKFE010000003.1"/>
</dbReference>
<keyword evidence="2" id="KW-1185">Reference proteome</keyword>
<accession>A0ABT0YMD2</accession>
<dbReference type="Proteomes" id="UP001165541">
    <property type="component" value="Unassembled WGS sequence"/>
</dbReference>
<comment type="caution">
    <text evidence="1">The sequence shown here is derived from an EMBL/GenBank/DDBJ whole genome shotgun (WGS) entry which is preliminary data.</text>
</comment>
<name>A0ABT0YMD2_9BURK</name>
<proteinExistence type="predicted"/>
<dbReference type="EMBL" id="JAMKFE010000003">
    <property type="protein sequence ID" value="MCM5679038.1"/>
    <property type="molecule type" value="Genomic_DNA"/>
</dbReference>
<evidence type="ECO:0000313" key="2">
    <source>
        <dbReference type="Proteomes" id="UP001165541"/>
    </source>
</evidence>
<evidence type="ECO:0000313" key="1">
    <source>
        <dbReference type="EMBL" id="MCM5679038.1"/>
    </source>
</evidence>
<sequence>MSTVLPPALAAAIEEVRSLAEQRAWVLPGDATLDEARRLLMLLRAGWPEPVVQIEPDGQVTLTWEAGRRGWLTFTVSGRGMLAHNGVIVGDDYVKEEPFGDELPAWAAEVLRRLWGTALQ</sequence>
<organism evidence="1 2">
    <name type="scientific">Caldimonas mangrovi</name>
    <dbReference type="NCBI Taxonomy" id="2944811"/>
    <lineage>
        <taxon>Bacteria</taxon>
        <taxon>Pseudomonadati</taxon>
        <taxon>Pseudomonadota</taxon>
        <taxon>Betaproteobacteria</taxon>
        <taxon>Burkholderiales</taxon>
        <taxon>Sphaerotilaceae</taxon>
        <taxon>Caldimonas</taxon>
    </lineage>
</organism>
<protein>
    <submittedName>
        <fullName evidence="1">Uncharacterized protein</fullName>
    </submittedName>
</protein>
<gene>
    <name evidence="1" type="ORF">M8A51_05770</name>
</gene>